<dbReference type="PROSITE" id="PS50878">
    <property type="entry name" value="RT_POL"/>
    <property type="match status" value="1"/>
</dbReference>
<dbReference type="GO" id="GO:0003723">
    <property type="term" value="F:RNA binding"/>
    <property type="evidence" value="ECO:0007669"/>
    <property type="project" value="InterPro"/>
</dbReference>
<dbReference type="Gene3D" id="3.30.70.270">
    <property type="match status" value="1"/>
</dbReference>
<dbReference type="InterPro" id="IPR043502">
    <property type="entry name" value="DNA/RNA_pol_sf"/>
</dbReference>
<keyword evidence="6 11" id="KW-0695">RNA-directed DNA polymerase</keyword>
<evidence type="ECO:0000313" key="11">
    <source>
        <dbReference type="EMBL" id="AAY49476.1"/>
    </source>
</evidence>
<dbReference type="Proteomes" id="UP000000420">
    <property type="component" value="Chromosome"/>
</dbReference>
<keyword evidence="2" id="KW-0808">Transferase</keyword>
<sequence>MSDWRPQHYRKNAPAGSPASTIDAALEVASITSTANSRLPPIFSLRHLAHYTSINYNILRAAISRSGPEPYRSFRIRKRTEKSSERYRHISVPSHALMCVQRWINQRILQQCQVDDASTAFAKDSKLIEAATIHCKSRWLVKIDVRNFFDSINEISIYRVFNSLGYQPLVAFELARLCTRKSARHSKNWLNFRPETRDVWAAPDDEGKAWSSDMVIKSYDALHQGYLPQGAPTSPMLSNLAMRSFDEKVRDLALKRGFFYTRYADDISLSTERTSSRVTCVELIRDVHQLLHEEGLSPNFAKTKIVPPGAKKIVLGLLVNGEKPRLTREFRLRLRQHLHFLEKPNGPVEHAAKRKFASVSGLRHHLLGLAAYAAQIEPEYGQDIQQRLRNIPWPS</sequence>
<name>A0A0H2X9W7_XANC8</name>
<dbReference type="KEGG" id="xcb:XC_2426"/>
<keyword evidence="4" id="KW-0479">Metal-binding</keyword>
<keyword evidence="7" id="KW-0051">Antiviral defense</keyword>
<evidence type="ECO:0000313" key="12">
    <source>
        <dbReference type="Proteomes" id="UP000000420"/>
    </source>
</evidence>
<dbReference type="InterPro" id="IPR000477">
    <property type="entry name" value="RT_dom"/>
</dbReference>
<dbReference type="Pfam" id="PF00078">
    <property type="entry name" value="RVT_1"/>
    <property type="match status" value="1"/>
</dbReference>
<dbReference type="CDD" id="cd03487">
    <property type="entry name" value="RT_Bac_retron_II"/>
    <property type="match status" value="1"/>
</dbReference>
<dbReference type="PANTHER" id="PTHR34047">
    <property type="entry name" value="NUCLEAR INTRON MATURASE 1, MITOCHONDRIAL-RELATED"/>
    <property type="match status" value="1"/>
</dbReference>
<evidence type="ECO:0000256" key="8">
    <source>
        <dbReference type="ARBA" id="ARBA00034120"/>
    </source>
</evidence>
<dbReference type="InterPro" id="IPR051083">
    <property type="entry name" value="GrpII_Intron_Splice-Mob/Def"/>
</dbReference>
<feature type="domain" description="Reverse transcriptase" evidence="10">
    <location>
        <begin position="60"/>
        <end position="319"/>
    </location>
</feature>
<evidence type="ECO:0000256" key="3">
    <source>
        <dbReference type="ARBA" id="ARBA00022695"/>
    </source>
</evidence>
<dbReference type="EMBL" id="CP000050">
    <property type="protein sequence ID" value="AAY49476.1"/>
    <property type="molecule type" value="Genomic_DNA"/>
</dbReference>
<evidence type="ECO:0000256" key="2">
    <source>
        <dbReference type="ARBA" id="ARBA00022679"/>
    </source>
</evidence>
<protein>
    <recommendedName>
        <fullName evidence="1">RNA-directed DNA polymerase</fullName>
        <ecNumber evidence="1">2.7.7.49</ecNumber>
    </recommendedName>
</protein>
<evidence type="ECO:0000256" key="5">
    <source>
        <dbReference type="ARBA" id="ARBA00022842"/>
    </source>
</evidence>
<gene>
    <name evidence="11" type="ordered locus">XC_2426</name>
</gene>
<keyword evidence="3" id="KW-0548">Nucleotidyltransferase</keyword>
<evidence type="ECO:0000259" key="10">
    <source>
        <dbReference type="PROSITE" id="PS50878"/>
    </source>
</evidence>
<dbReference type="HOGENOM" id="CLU_028398_2_0_6"/>
<dbReference type="InterPro" id="IPR000123">
    <property type="entry name" value="Reverse_transcriptase_msDNA"/>
</dbReference>
<dbReference type="EC" id="2.7.7.49" evidence="1"/>
<organism evidence="11 12">
    <name type="scientific">Xanthomonas campestris pv. campestris (strain 8004)</name>
    <dbReference type="NCBI Taxonomy" id="314565"/>
    <lineage>
        <taxon>Bacteria</taxon>
        <taxon>Pseudomonadati</taxon>
        <taxon>Pseudomonadota</taxon>
        <taxon>Gammaproteobacteria</taxon>
        <taxon>Lysobacterales</taxon>
        <taxon>Lysobacteraceae</taxon>
        <taxon>Xanthomonas</taxon>
    </lineage>
</organism>
<comment type="catalytic activity">
    <reaction evidence="9">
        <text>DNA(n) + a 2'-deoxyribonucleoside 5'-triphosphate = DNA(n+1) + diphosphate</text>
        <dbReference type="Rhea" id="RHEA:22508"/>
        <dbReference type="Rhea" id="RHEA-COMP:17339"/>
        <dbReference type="Rhea" id="RHEA-COMP:17340"/>
        <dbReference type="ChEBI" id="CHEBI:33019"/>
        <dbReference type="ChEBI" id="CHEBI:61560"/>
        <dbReference type="ChEBI" id="CHEBI:173112"/>
        <dbReference type="EC" id="2.7.7.49"/>
    </reaction>
</comment>
<dbReference type="PANTHER" id="PTHR34047:SF7">
    <property type="entry name" value="RNA-DIRECTED DNA POLYMERASE"/>
    <property type="match status" value="1"/>
</dbReference>
<dbReference type="RefSeq" id="WP_011269850.1">
    <property type="nucleotide sequence ID" value="NC_007086.1"/>
</dbReference>
<accession>A0A0H2X9W7</accession>
<evidence type="ECO:0000256" key="1">
    <source>
        <dbReference type="ARBA" id="ARBA00012493"/>
    </source>
</evidence>
<reference evidence="11 12" key="1">
    <citation type="journal article" date="2005" name="Genome Res.">
        <title>Comparative and functional genomic analyses of the pathogenicity of phytopathogen Xanthomonas campestris pv. campestris.</title>
        <authorList>
            <person name="Qian W."/>
            <person name="Jia Y."/>
            <person name="Ren S.X."/>
            <person name="He Y.Q."/>
            <person name="Feng J.X."/>
            <person name="Lu L.F."/>
            <person name="Sun Q."/>
            <person name="Ying G."/>
            <person name="Tang D.J."/>
            <person name="Tang H."/>
            <person name="Wu W."/>
            <person name="Hao P."/>
            <person name="Wang L."/>
            <person name="Jiang B.L."/>
            <person name="Zeng S."/>
            <person name="Gu W.Y."/>
            <person name="Lu G."/>
            <person name="Rong L."/>
            <person name="Tian Y."/>
            <person name="Yao Z."/>
            <person name="Fu G."/>
            <person name="Chen B."/>
            <person name="Fang R."/>
            <person name="Qiang B."/>
            <person name="Chen Z."/>
            <person name="Zhao G.P."/>
            <person name="Tang J.L."/>
            <person name="He C."/>
        </authorList>
    </citation>
    <scope>NUCLEOTIDE SEQUENCE [LARGE SCALE GENOMIC DNA]</scope>
    <source>
        <strain evidence="11 12">8004</strain>
    </source>
</reference>
<dbReference type="GO" id="GO:0051607">
    <property type="term" value="P:defense response to virus"/>
    <property type="evidence" value="ECO:0007669"/>
    <property type="project" value="UniProtKB-KW"/>
</dbReference>
<keyword evidence="5" id="KW-0460">Magnesium</keyword>
<evidence type="ECO:0000256" key="7">
    <source>
        <dbReference type="ARBA" id="ARBA00023118"/>
    </source>
</evidence>
<dbReference type="GO" id="GO:0046872">
    <property type="term" value="F:metal ion binding"/>
    <property type="evidence" value="ECO:0007669"/>
    <property type="project" value="UniProtKB-KW"/>
</dbReference>
<comment type="similarity">
    <text evidence="8">Belongs to the bacterial reverse transcriptase family.</text>
</comment>
<dbReference type="SUPFAM" id="SSF56672">
    <property type="entry name" value="DNA/RNA polymerases"/>
    <property type="match status" value="1"/>
</dbReference>
<dbReference type="AlphaFoldDB" id="A0A0H2X9W7"/>
<evidence type="ECO:0000256" key="4">
    <source>
        <dbReference type="ARBA" id="ARBA00022723"/>
    </source>
</evidence>
<dbReference type="InterPro" id="IPR043128">
    <property type="entry name" value="Rev_trsase/Diguanyl_cyclase"/>
</dbReference>
<evidence type="ECO:0000256" key="6">
    <source>
        <dbReference type="ARBA" id="ARBA00022918"/>
    </source>
</evidence>
<proteinExistence type="inferred from homology"/>
<evidence type="ECO:0000256" key="9">
    <source>
        <dbReference type="ARBA" id="ARBA00048173"/>
    </source>
</evidence>
<dbReference type="GO" id="GO:0003964">
    <property type="term" value="F:RNA-directed DNA polymerase activity"/>
    <property type="evidence" value="ECO:0007669"/>
    <property type="project" value="UniProtKB-KW"/>
</dbReference>